<evidence type="ECO:0000313" key="11">
    <source>
        <dbReference type="Proteomes" id="UP000254626"/>
    </source>
</evidence>
<dbReference type="PANTHER" id="PTHR32089">
    <property type="entry name" value="METHYL-ACCEPTING CHEMOTAXIS PROTEIN MCPB"/>
    <property type="match status" value="1"/>
</dbReference>
<evidence type="ECO:0000256" key="5">
    <source>
        <dbReference type="SAM" id="Phobius"/>
    </source>
</evidence>
<reference evidence="10" key="1">
    <citation type="submission" date="2015-12" db="EMBL/GenBank/DDBJ databases">
        <title>FDA dAtabase for Regulatory Grade micrObial Sequences (FDA-ARGOS): Supporting development and validation of Infectious Disease Dx tests.</title>
        <authorList>
            <person name="Hoffmann M."/>
            <person name="Allard M."/>
            <person name="Evans P."/>
            <person name="Brown E."/>
            <person name="Tallon L.J."/>
            <person name="Sadzewicz L."/>
            <person name="Sengamalay N."/>
            <person name="Ott S."/>
            <person name="Godinez A."/>
            <person name="Nagaraj S."/>
            <person name="Vyas G."/>
            <person name="Aluvathingal J."/>
            <person name="Nadendla S."/>
            <person name="Geyer C."/>
            <person name="Sichtig H."/>
        </authorList>
    </citation>
    <scope>NUCLEOTIDE SEQUENCE [LARGE SCALE GENOMIC DNA]</scope>
    <source>
        <strain evidence="10">ATCC 33809</strain>
    </source>
</reference>
<evidence type="ECO:0000256" key="3">
    <source>
        <dbReference type="ARBA" id="ARBA00029447"/>
    </source>
</evidence>
<evidence type="ECO:0000313" key="8">
    <source>
        <dbReference type="EMBL" id="AMF93193.1"/>
    </source>
</evidence>
<keyword evidence="5" id="KW-0472">Membrane</keyword>
<feature type="transmembrane region" description="Helical" evidence="5">
    <location>
        <begin position="12"/>
        <end position="30"/>
    </location>
</feature>
<dbReference type="InterPro" id="IPR003660">
    <property type="entry name" value="HAMP_dom"/>
</dbReference>
<dbReference type="SUPFAM" id="SSF58104">
    <property type="entry name" value="Methyl-accepting chemotaxis protein (MCP) signaling domain"/>
    <property type="match status" value="1"/>
</dbReference>
<evidence type="ECO:0000259" key="6">
    <source>
        <dbReference type="PROSITE" id="PS50111"/>
    </source>
</evidence>
<gene>
    <name evidence="9" type="primary">mcp4_11</name>
    <name evidence="8" type="ORF">AL536_07015</name>
    <name evidence="9" type="ORF">NCTC11327_03431</name>
</gene>
<dbReference type="Pfam" id="PF00015">
    <property type="entry name" value="MCPsignal"/>
    <property type="match status" value="1"/>
</dbReference>
<reference evidence="9 11" key="3">
    <citation type="submission" date="2018-06" db="EMBL/GenBank/DDBJ databases">
        <authorList>
            <consortium name="Pathogen Informatics"/>
            <person name="Doyle S."/>
        </authorList>
    </citation>
    <scope>NUCLEOTIDE SEQUENCE [LARGE SCALE GENOMIC DNA]</scope>
    <source>
        <strain evidence="9 11">NCTC11327</strain>
    </source>
</reference>
<dbReference type="GeneID" id="29383798"/>
<dbReference type="PROSITE" id="PS50111">
    <property type="entry name" value="CHEMOTAXIS_TRANSDUC_2"/>
    <property type="match status" value="1"/>
</dbReference>
<evidence type="ECO:0000256" key="2">
    <source>
        <dbReference type="ARBA" id="ARBA00023224"/>
    </source>
</evidence>
<dbReference type="GO" id="GO:0016020">
    <property type="term" value="C:membrane"/>
    <property type="evidence" value="ECO:0007669"/>
    <property type="project" value="UniProtKB-SubCell"/>
</dbReference>
<dbReference type="SMART" id="SM00283">
    <property type="entry name" value="MA"/>
    <property type="match status" value="1"/>
</dbReference>
<reference evidence="8" key="2">
    <citation type="submission" date="2018-01" db="EMBL/GenBank/DDBJ databases">
        <title>FDA dAtabase for Regulatory Grade micrObial Sequences (FDA-ARGOS): Supporting development and validation of Infectious Disease Dx tests.</title>
        <authorList>
            <person name="Hoffmann M."/>
            <person name="Allard M."/>
            <person name="Evans P."/>
            <person name="Brown E."/>
            <person name="Tallon L."/>
            <person name="Sadzewicz L."/>
            <person name="Sengamalay N."/>
            <person name="Ott S."/>
            <person name="Godinez A."/>
            <person name="Nagaraj S."/>
            <person name="Vyas G."/>
            <person name="Aluvathingal J."/>
            <person name="Nadendla S."/>
            <person name="Geyer C."/>
            <person name="Sichtig H."/>
        </authorList>
    </citation>
    <scope>NUCLEOTIDE SEQUENCE</scope>
    <source>
        <strain evidence="8">ATCC 33809</strain>
    </source>
</reference>
<dbReference type="Pfam" id="PF00672">
    <property type="entry name" value="HAMP"/>
    <property type="match status" value="1"/>
</dbReference>
<keyword evidence="5" id="KW-1133">Transmembrane helix</keyword>
<comment type="subcellular location">
    <subcellularLocation>
        <location evidence="1">Membrane</location>
    </subcellularLocation>
</comment>
<evidence type="ECO:0000313" key="10">
    <source>
        <dbReference type="Proteomes" id="UP000057088"/>
    </source>
</evidence>
<comment type="similarity">
    <text evidence="3">Belongs to the methyl-accepting chemotaxis (MCP) protein family.</text>
</comment>
<dbReference type="Proteomes" id="UP000254626">
    <property type="component" value="Unassembled WGS sequence"/>
</dbReference>
<dbReference type="SMART" id="SM00304">
    <property type="entry name" value="HAMP"/>
    <property type="match status" value="1"/>
</dbReference>
<keyword evidence="5" id="KW-0812">Transmembrane</keyword>
<evidence type="ECO:0000259" key="7">
    <source>
        <dbReference type="PROSITE" id="PS50885"/>
    </source>
</evidence>
<feature type="domain" description="HAMP" evidence="7">
    <location>
        <begin position="210"/>
        <end position="264"/>
    </location>
</feature>
<dbReference type="PANTHER" id="PTHR32089:SF112">
    <property type="entry name" value="LYSOZYME-LIKE PROTEIN-RELATED"/>
    <property type="match status" value="1"/>
</dbReference>
<dbReference type="AlphaFoldDB" id="A0AAX2LTB5"/>
<dbReference type="InterPro" id="IPR024478">
    <property type="entry name" value="HlyB_4HB_MCP"/>
</dbReference>
<dbReference type="EMBL" id="UHIP01000002">
    <property type="protein sequence ID" value="SUQ26570.1"/>
    <property type="molecule type" value="Genomic_DNA"/>
</dbReference>
<dbReference type="RefSeq" id="WP_061055997.1">
    <property type="nucleotide sequence ID" value="NZ_CABLBX010000005.1"/>
</dbReference>
<dbReference type="Proteomes" id="UP000057088">
    <property type="component" value="Chromosome 1"/>
</dbReference>
<accession>A0AAX2LTB5</accession>
<dbReference type="FunFam" id="1.10.287.950:FF:000001">
    <property type="entry name" value="Methyl-accepting chemotaxis sensory transducer"/>
    <property type="match status" value="1"/>
</dbReference>
<dbReference type="KEGG" id="vfl:AL536_07015"/>
<dbReference type="Gene3D" id="6.10.340.10">
    <property type="match status" value="1"/>
</dbReference>
<dbReference type="GO" id="GO:0006935">
    <property type="term" value="P:chemotaxis"/>
    <property type="evidence" value="ECO:0007669"/>
    <property type="project" value="UniProtKB-ARBA"/>
</dbReference>
<dbReference type="CDD" id="cd06225">
    <property type="entry name" value="HAMP"/>
    <property type="match status" value="1"/>
</dbReference>
<name>A0AAX2LTB5_VIBFL</name>
<organism evidence="9 11">
    <name type="scientific">Vibrio fluvialis</name>
    <dbReference type="NCBI Taxonomy" id="676"/>
    <lineage>
        <taxon>Bacteria</taxon>
        <taxon>Pseudomonadati</taxon>
        <taxon>Pseudomonadota</taxon>
        <taxon>Gammaproteobacteria</taxon>
        <taxon>Vibrionales</taxon>
        <taxon>Vibrionaceae</taxon>
        <taxon>Vibrio</taxon>
    </lineage>
</organism>
<dbReference type="EMBL" id="CP014034">
    <property type="protein sequence ID" value="AMF93193.1"/>
    <property type="molecule type" value="Genomic_DNA"/>
</dbReference>
<feature type="domain" description="Methyl-accepting transducer" evidence="6">
    <location>
        <begin position="269"/>
        <end position="505"/>
    </location>
</feature>
<dbReference type="PROSITE" id="PS50885">
    <property type="entry name" value="HAMP"/>
    <property type="match status" value="1"/>
</dbReference>
<dbReference type="GO" id="GO:0007165">
    <property type="term" value="P:signal transduction"/>
    <property type="evidence" value="ECO:0007669"/>
    <property type="project" value="UniProtKB-KW"/>
</dbReference>
<proteinExistence type="inferred from homology"/>
<evidence type="ECO:0000256" key="4">
    <source>
        <dbReference type="PROSITE-ProRule" id="PRU00284"/>
    </source>
</evidence>
<evidence type="ECO:0000313" key="9">
    <source>
        <dbReference type="EMBL" id="SUQ26570.1"/>
    </source>
</evidence>
<dbReference type="Pfam" id="PF12729">
    <property type="entry name" value="4HB_MCP_1"/>
    <property type="match status" value="1"/>
</dbReference>
<evidence type="ECO:0000256" key="1">
    <source>
        <dbReference type="ARBA" id="ARBA00004370"/>
    </source>
</evidence>
<dbReference type="InterPro" id="IPR004089">
    <property type="entry name" value="MCPsignal_dom"/>
</dbReference>
<protein>
    <submittedName>
        <fullName evidence="9">Methyl-accepting chemotaxis protein</fullName>
    </submittedName>
</protein>
<dbReference type="Gene3D" id="1.10.287.950">
    <property type="entry name" value="Methyl-accepting chemotaxis protein"/>
    <property type="match status" value="1"/>
</dbReference>
<feature type="transmembrane region" description="Helical" evidence="5">
    <location>
        <begin position="186"/>
        <end position="209"/>
    </location>
</feature>
<sequence>MRSLSITRLVRANAILAVAAIIALSFYLIVTLTRVQQQFGMVVDRNVQLLTTISDMRYYTVTYRRFALDYGLTTDSQEHQAIQRTIEFNDEAVANTLQRMKSLADSAEIQSAVFDFEHRIEEYRAMQRHYLTLIDAGQIDAARREMLGPMLAPFNTIVERLTEFQHNLQQEAIRLKDDKQAEIERAIQWTVASAVVVVLLLLASGYLTARRVLLPLNRLKAHMSVVGQGNLQTPLAVKEFKQDEFGQAAQAFMQMQNNLTQLILTVKESVHSLDLASEELAAKVAHTQQSVDAQKLEIGQIVRASRELVDNTQHIDAVTEQASQKSAQAKQQAQIGEQSIVSSIARTQTMSQLIGDTGQVIDALYQRSADIGLISDVISNITKQTNLLALNAAIEAARAGEAGRGFAVVADQVRELAQQTQSSIDEIGGIINNLQTQASSAQGMMAQCQSQIGENLQQVEEAGEAYHHIVHASEAIAEMDSRIAALAQSQQELSSHVRDSIDAIADSSQEIESTASDTTQTYHALQTQTEHLKQYIGAFSV</sequence>
<keyword evidence="10" id="KW-1185">Reference proteome</keyword>
<keyword evidence="2 4" id="KW-0807">Transducer</keyword>